<dbReference type="EMBL" id="KZ084110">
    <property type="protein sequence ID" value="OSD01610.1"/>
    <property type="molecule type" value="Genomic_DNA"/>
</dbReference>
<dbReference type="AlphaFoldDB" id="A0A1Y2IKE5"/>
<evidence type="ECO:0000313" key="1">
    <source>
        <dbReference type="EMBL" id="OSD01610.1"/>
    </source>
</evidence>
<reference evidence="1 2" key="1">
    <citation type="journal article" date="2015" name="Biotechnol. Biofuels">
        <title>Enhanced degradation of softwood versus hardwood by the white-rot fungus Pycnoporus coccineus.</title>
        <authorList>
            <person name="Couturier M."/>
            <person name="Navarro D."/>
            <person name="Chevret D."/>
            <person name="Henrissat B."/>
            <person name="Piumi F."/>
            <person name="Ruiz-Duenas F.J."/>
            <person name="Martinez A.T."/>
            <person name="Grigoriev I.V."/>
            <person name="Riley R."/>
            <person name="Lipzen A."/>
            <person name="Berrin J.G."/>
            <person name="Master E.R."/>
            <person name="Rosso M.N."/>
        </authorList>
    </citation>
    <scope>NUCLEOTIDE SEQUENCE [LARGE SCALE GENOMIC DNA]</scope>
    <source>
        <strain evidence="1 2">BRFM310</strain>
    </source>
</reference>
<dbReference type="Proteomes" id="UP000193067">
    <property type="component" value="Unassembled WGS sequence"/>
</dbReference>
<proteinExistence type="predicted"/>
<protein>
    <submittedName>
        <fullName evidence="1">Uncharacterized protein</fullName>
    </submittedName>
</protein>
<organism evidence="1 2">
    <name type="scientific">Trametes coccinea (strain BRFM310)</name>
    <name type="common">Pycnoporus coccineus</name>
    <dbReference type="NCBI Taxonomy" id="1353009"/>
    <lineage>
        <taxon>Eukaryota</taxon>
        <taxon>Fungi</taxon>
        <taxon>Dikarya</taxon>
        <taxon>Basidiomycota</taxon>
        <taxon>Agaricomycotina</taxon>
        <taxon>Agaricomycetes</taxon>
        <taxon>Polyporales</taxon>
        <taxon>Polyporaceae</taxon>
        <taxon>Trametes</taxon>
    </lineage>
</organism>
<gene>
    <name evidence="1" type="ORF">PYCCODRAFT_488893</name>
</gene>
<keyword evidence="2" id="KW-1185">Reference proteome</keyword>
<name>A0A1Y2IKE5_TRAC3</name>
<accession>A0A1Y2IKE5</accession>
<evidence type="ECO:0000313" key="2">
    <source>
        <dbReference type="Proteomes" id="UP000193067"/>
    </source>
</evidence>
<dbReference type="OrthoDB" id="3134980at2759"/>
<sequence>MNEGPKPHLAGPPGLCENAVSVQPDWPRLQSSDGFAALLIPCLQSFVVSNQATLLSQSQVDPAPSIRLFKMCHNVSIRRWPIGQWRQLTFLLQVIDGKLHLLCQHFIPMSTRQQDCLRPNCLFSRNHAHPVGERRFPCFGNPTMLIRLDAGCRSPSCQRMMQQPQRNPIRIHESLCADCVMRGEGRGALKCS</sequence>